<reference evidence="4 5" key="1">
    <citation type="journal article" date="2015" name="Genome Announc.">
        <title>Complete Genome Sequence of Sedimenticola thiotaurini Strain SIP-G1, a Polyphosphate- and Polyhydroxyalkanoate-Accumulating Sulfur-Oxidizing Gammaproteobacterium Isolated from Salt Marsh Sediments.</title>
        <authorList>
            <person name="Flood B.E."/>
            <person name="Jones D.S."/>
            <person name="Bailey J.V."/>
        </authorList>
    </citation>
    <scope>NUCLEOTIDE SEQUENCE [LARGE SCALE GENOMIC DNA]</scope>
    <source>
        <strain evidence="4 5">SIP-G1</strain>
    </source>
</reference>
<feature type="signal peptide" evidence="2">
    <location>
        <begin position="1"/>
        <end position="24"/>
    </location>
</feature>
<dbReference type="PANTHER" id="PTHR42852">
    <property type="entry name" value="THIOL:DISULFIDE INTERCHANGE PROTEIN DSBE"/>
    <property type="match status" value="1"/>
</dbReference>
<organism evidence="4 5">
    <name type="scientific">Sedimenticola thiotaurini</name>
    <dbReference type="NCBI Taxonomy" id="1543721"/>
    <lineage>
        <taxon>Bacteria</taxon>
        <taxon>Pseudomonadati</taxon>
        <taxon>Pseudomonadota</taxon>
        <taxon>Gammaproteobacteria</taxon>
        <taxon>Chromatiales</taxon>
        <taxon>Sedimenticolaceae</taxon>
        <taxon>Sedimenticola</taxon>
    </lineage>
</organism>
<evidence type="ECO:0000256" key="1">
    <source>
        <dbReference type="ARBA" id="ARBA00023284"/>
    </source>
</evidence>
<dbReference type="PANTHER" id="PTHR42852:SF17">
    <property type="entry name" value="THIOREDOXIN-LIKE PROTEIN HI_1115"/>
    <property type="match status" value="1"/>
</dbReference>
<keyword evidence="5" id="KW-1185">Reference proteome</keyword>
<dbReference type="RefSeq" id="WP_046860019.1">
    <property type="nucleotide sequence ID" value="NZ_CP011412.1"/>
</dbReference>
<evidence type="ECO:0000256" key="2">
    <source>
        <dbReference type="SAM" id="SignalP"/>
    </source>
</evidence>
<gene>
    <name evidence="4" type="ORF">AAY24_12825</name>
</gene>
<dbReference type="Proteomes" id="UP000034410">
    <property type="component" value="Chromosome"/>
</dbReference>
<feature type="domain" description="Thioredoxin" evidence="3">
    <location>
        <begin position="31"/>
        <end position="171"/>
    </location>
</feature>
<evidence type="ECO:0000313" key="4">
    <source>
        <dbReference type="EMBL" id="AKH21090.1"/>
    </source>
</evidence>
<keyword evidence="1" id="KW-0676">Redox-active center</keyword>
<protein>
    <recommendedName>
        <fullName evidence="3">Thioredoxin domain-containing protein</fullName>
    </recommendedName>
</protein>
<name>A0A0F7K1P2_9GAMM</name>
<evidence type="ECO:0000259" key="3">
    <source>
        <dbReference type="PROSITE" id="PS51352"/>
    </source>
</evidence>
<dbReference type="InterPro" id="IPR050553">
    <property type="entry name" value="Thioredoxin_ResA/DsbE_sf"/>
</dbReference>
<dbReference type="AlphaFoldDB" id="A0A0F7K1P2"/>
<dbReference type="PROSITE" id="PS51352">
    <property type="entry name" value="THIOREDOXIN_2"/>
    <property type="match status" value="1"/>
</dbReference>
<feature type="chain" id="PRO_5002517475" description="Thioredoxin domain-containing protein" evidence="2">
    <location>
        <begin position="25"/>
        <end position="174"/>
    </location>
</feature>
<dbReference type="Gene3D" id="3.40.30.10">
    <property type="entry name" value="Glutaredoxin"/>
    <property type="match status" value="1"/>
</dbReference>
<dbReference type="GO" id="GO:0016209">
    <property type="term" value="F:antioxidant activity"/>
    <property type="evidence" value="ECO:0007669"/>
    <property type="project" value="InterPro"/>
</dbReference>
<dbReference type="KEGG" id="seds:AAY24_12825"/>
<dbReference type="GO" id="GO:0015036">
    <property type="term" value="F:disulfide oxidoreductase activity"/>
    <property type="evidence" value="ECO:0007669"/>
    <property type="project" value="UniProtKB-ARBA"/>
</dbReference>
<dbReference type="PROSITE" id="PS00194">
    <property type="entry name" value="THIOREDOXIN_1"/>
    <property type="match status" value="1"/>
</dbReference>
<dbReference type="InterPro" id="IPR017937">
    <property type="entry name" value="Thioredoxin_CS"/>
</dbReference>
<dbReference type="InterPro" id="IPR000866">
    <property type="entry name" value="AhpC/TSA"/>
</dbReference>
<proteinExistence type="predicted"/>
<sequence>MNAVKTYARLLLLALLLGSGSASAARLLTQIDPPEEAAAFTLRDTLGNPVSLADYRGKVVVINFWATWCPPCRREMPSLNRAAAWLRKYDVEMLAINSGEQPARVERFLKEQQMDFPVLLDPDSRVSSAWEATRLPITYVVDKQGRLAFRALGSREWDAPELLVPIRSLALPAE</sequence>
<dbReference type="CDD" id="cd02966">
    <property type="entry name" value="TlpA_like_family"/>
    <property type="match status" value="1"/>
</dbReference>
<keyword evidence="2" id="KW-0732">Signal</keyword>
<dbReference type="EMBL" id="CP011412">
    <property type="protein sequence ID" value="AKH21090.1"/>
    <property type="molecule type" value="Genomic_DNA"/>
</dbReference>
<dbReference type="InterPro" id="IPR013766">
    <property type="entry name" value="Thioredoxin_domain"/>
</dbReference>
<dbReference type="InterPro" id="IPR036249">
    <property type="entry name" value="Thioredoxin-like_sf"/>
</dbReference>
<evidence type="ECO:0000313" key="5">
    <source>
        <dbReference type="Proteomes" id="UP000034410"/>
    </source>
</evidence>
<accession>A0A0F7K1P2</accession>
<dbReference type="Pfam" id="PF00578">
    <property type="entry name" value="AhpC-TSA"/>
    <property type="match status" value="1"/>
</dbReference>
<dbReference type="SUPFAM" id="SSF52833">
    <property type="entry name" value="Thioredoxin-like"/>
    <property type="match status" value="1"/>
</dbReference>